<evidence type="ECO:0000256" key="5">
    <source>
        <dbReference type="ARBA" id="ARBA00023136"/>
    </source>
</evidence>
<evidence type="ECO:0000313" key="9">
    <source>
        <dbReference type="Proteomes" id="UP000646365"/>
    </source>
</evidence>
<feature type="transmembrane region" description="Helical" evidence="6">
    <location>
        <begin position="68"/>
        <end position="88"/>
    </location>
</feature>
<dbReference type="EMBL" id="BMJQ01000010">
    <property type="protein sequence ID" value="GGF28135.1"/>
    <property type="molecule type" value="Genomic_DNA"/>
</dbReference>
<evidence type="ECO:0000256" key="4">
    <source>
        <dbReference type="ARBA" id="ARBA00022989"/>
    </source>
</evidence>
<feature type="transmembrane region" description="Helical" evidence="6">
    <location>
        <begin position="94"/>
        <end position="114"/>
    </location>
</feature>
<sequence length="129" mass="14264">MKIIIYFFVGGAAAAVDIGLFYLGVSVLHWNYLIVGTCSFALATLVNYVISVRVVFQSGVRFSKHHELALIFVVSGAGLLLNQAILYFCISQRITGLLVAKLAATGGVFLWNYFMRSRIVFAEEHDLRA</sequence>
<dbReference type="PANTHER" id="PTHR38459:SF1">
    <property type="entry name" value="PROPHAGE BACTOPRENOL-LINKED GLUCOSE TRANSLOCASE HOMOLOG"/>
    <property type="match status" value="1"/>
</dbReference>
<comment type="subcellular location">
    <subcellularLocation>
        <location evidence="1">Membrane</location>
        <topology evidence="1">Multi-pass membrane protein</topology>
    </subcellularLocation>
</comment>
<dbReference type="RefSeq" id="WP_189048594.1">
    <property type="nucleotide sequence ID" value="NZ_BMJQ01000010.1"/>
</dbReference>
<reference evidence="8" key="2">
    <citation type="submission" date="2020-09" db="EMBL/GenBank/DDBJ databases">
        <authorList>
            <person name="Sun Q."/>
            <person name="Zhou Y."/>
        </authorList>
    </citation>
    <scope>NUCLEOTIDE SEQUENCE</scope>
    <source>
        <strain evidence="8">CGMCC 1.15725</strain>
    </source>
</reference>
<feature type="transmembrane region" description="Helical" evidence="6">
    <location>
        <begin position="5"/>
        <end position="24"/>
    </location>
</feature>
<keyword evidence="5 6" id="KW-0472">Membrane</keyword>
<evidence type="ECO:0000256" key="3">
    <source>
        <dbReference type="ARBA" id="ARBA00022692"/>
    </source>
</evidence>
<reference evidence="8" key="1">
    <citation type="journal article" date="2014" name="Int. J. Syst. Evol. Microbiol.">
        <title>Complete genome sequence of Corynebacterium casei LMG S-19264T (=DSM 44701T), isolated from a smear-ripened cheese.</title>
        <authorList>
            <consortium name="US DOE Joint Genome Institute (JGI-PGF)"/>
            <person name="Walter F."/>
            <person name="Albersmeier A."/>
            <person name="Kalinowski J."/>
            <person name="Ruckert C."/>
        </authorList>
    </citation>
    <scope>NUCLEOTIDE SEQUENCE</scope>
    <source>
        <strain evidence="8">CGMCC 1.15725</strain>
    </source>
</reference>
<evidence type="ECO:0000256" key="2">
    <source>
        <dbReference type="ARBA" id="ARBA00009399"/>
    </source>
</evidence>
<name>A0A8J2YX22_9PROT</name>
<evidence type="ECO:0000256" key="1">
    <source>
        <dbReference type="ARBA" id="ARBA00004141"/>
    </source>
</evidence>
<keyword evidence="4 6" id="KW-1133">Transmembrane helix</keyword>
<organism evidence="8 9">
    <name type="scientific">Aliidongia dinghuensis</name>
    <dbReference type="NCBI Taxonomy" id="1867774"/>
    <lineage>
        <taxon>Bacteria</taxon>
        <taxon>Pseudomonadati</taxon>
        <taxon>Pseudomonadota</taxon>
        <taxon>Alphaproteobacteria</taxon>
        <taxon>Rhodospirillales</taxon>
        <taxon>Dongiaceae</taxon>
        <taxon>Aliidongia</taxon>
    </lineage>
</organism>
<proteinExistence type="inferred from homology"/>
<evidence type="ECO:0000259" key="7">
    <source>
        <dbReference type="Pfam" id="PF04138"/>
    </source>
</evidence>
<accession>A0A8J2YX22</accession>
<dbReference type="PANTHER" id="PTHR38459">
    <property type="entry name" value="PROPHAGE BACTOPRENOL-LINKED GLUCOSE TRANSLOCASE HOMOLOG"/>
    <property type="match status" value="1"/>
</dbReference>
<dbReference type="GO" id="GO:0005886">
    <property type="term" value="C:plasma membrane"/>
    <property type="evidence" value="ECO:0007669"/>
    <property type="project" value="TreeGrafter"/>
</dbReference>
<dbReference type="InterPro" id="IPR007267">
    <property type="entry name" value="GtrA_DPMS_TM"/>
</dbReference>
<evidence type="ECO:0000313" key="8">
    <source>
        <dbReference type="EMBL" id="GGF28135.1"/>
    </source>
</evidence>
<keyword evidence="3 6" id="KW-0812">Transmembrane</keyword>
<dbReference type="InterPro" id="IPR051401">
    <property type="entry name" value="GtrA_CellWall_Glycosyl"/>
</dbReference>
<protein>
    <recommendedName>
        <fullName evidence="7">GtrA/DPMS transmembrane domain-containing protein</fullName>
    </recommendedName>
</protein>
<comment type="similarity">
    <text evidence="2">Belongs to the GtrA family.</text>
</comment>
<dbReference type="GO" id="GO:0000271">
    <property type="term" value="P:polysaccharide biosynthetic process"/>
    <property type="evidence" value="ECO:0007669"/>
    <property type="project" value="InterPro"/>
</dbReference>
<evidence type="ECO:0000256" key="6">
    <source>
        <dbReference type="SAM" id="Phobius"/>
    </source>
</evidence>
<comment type="caution">
    <text evidence="8">The sequence shown here is derived from an EMBL/GenBank/DDBJ whole genome shotgun (WGS) entry which is preliminary data.</text>
</comment>
<feature type="domain" description="GtrA/DPMS transmembrane" evidence="7">
    <location>
        <begin position="6"/>
        <end position="121"/>
    </location>
</feature>
<dbReference type="Pfam" id="PF04138">
    <property type="entry name" value="GtrA_DPMS_TM"/>
    <property type="match status" value="1"/>
</dbReference>
<feature type="transmembrane region" description="Helical" evidence="6">
    <location>
        <begin position="30"/>
        <end position="56"/>
    </location>
</feature>
<keyword evidence="9" id="KW-1185">Reference proteome</keyword>
<gene>
    <name evidence="8" type="ORF">GCM10011611_37710</name>
</gene>
<dbReference type="AlphaFoldDB" id="A0A8J2YX22"/>
<dbReference type="Proteomes" id="UP000646365">
    <property type="component" value="Unassembled WGS sequence"/>
</dbReference>